<evidence type="ECO:0000256" key="1">
    <source>
        <dbReference type="ARBA" id="ARBA00004141"/>
    </source>
</evidence>
<feature type="transmembrane region" description="Helical" evidence="6">
    <location>
        <begin position="70"/>
        <end position="95"/>
    </location>
</feature>
<protein>
    <recommendedName>
        <fullName evidence="9">Tic20 family protein</fullName>
    </recommendedName>
</protein>
<dbReference type="InterPro" id="IPR019109">
    <property type="entry name" value="MamF_MmsF"/>
</dbReference>
<evidence type="ECO:0000313" key="7">
    <source>
        <dbReference type="EMBL" id="RMA79282.1"/>
    </source>
</evidence>
<dbReference type="Proteomes" id="UP000267187">
    <property type="component" value="Unassembled WGS sequence"/>
</dbReference>
<dbReference type="EMBL" id="REFJ01000004">
    <property type="protein sequence ID" value="RMA79282.1"/>
    <property type="molecule type" value="Genomic_DNA"/>
</dbReference>
<dbReference type="OrthoDB" id="9808930at2"/>
<feature type="region of interest" description="Disordered" evidence="5">
    <location>
        <begin position="1"/>
        <end position="23"/>
    </location>
</feature>
<evidence type="ECO:0000313" key="8">
    <source>
        <dbReference type="Proteomes" id="UP000267187"/>
    </source>
</evidence>
<comment type="caution">
    <text evidence="7">The sequence shown here is derived from an EMBL/GenBank/DDBJ whole genome shotgun (WGS) entry which is preliminary data.</text>
</comment>
<accession>A0A3M0AJQ6</accession>
<organism evidence="7 8">
    <name type="scientific">Umboniibacter marinipuniceus</name>
    <dbReference type="NCBI Taxonomy" id="569599"/>
    <lineage>
        <taxon>Bacteria</taxon>
        <taxon>Pseudomonadati</taxon>
        <taxon>Pseudomonadota</taxon>
        <taxon>Gammaproteobacteria</taxon>
        <taxon>Cellvibrionales</taxon>
        <taxon>Cellvibrionaceae</taxon>
        <taxon>Umboniibacter</taxon>
    </lineage>
</organism>
<keyword evidence="3 6" id="KW-1133">Transmembrane helix</keyword>
<keyword evidence="2 6" id="KW-0812">Transmembrane</keyword>
<evidence type="ECO:0000256" key="2">
    <source>
        <dbReference type="ARBA" id="ARBA00022692"/>
    </source>
</evidence>
<sequence>MDNTNETTAETTLEATDNVPASPTEQERSIGALAHLLTLTGFIIPLGGLIAPLIVYLVKKDESSFVAAQALEAINFQITLFIATLVCIALIFTLIGIPFAVLGLLTLVIADVVLVIIAAVKVSDGKAFQYPYCIRIV</sequence>
<reference evidence="7 8" key="1">
    <citation type="submission" date="2018-10" db="EMBL/GenBank/DDBJ databases">
        <title>Genomic Encyclopedia of Type Strains, Phase IV (KMG-IV): sequencing the most valuable type-strain genomes for metagenomic binning, comparative biology and taxonomic classification.</title>
        <authorList>
            <person name="Goeker M."/>
        </authorList>
    </citation>
    <scope>NUCLEOTIDE SEQUENCE [LARGE SCALE GENOMIC DNA]</scope>
    <source>
        <strain evidence="7 8">DSM 25080</strain>
    </source>
</reference>
<evidence type="ECO:0000256" key="4">
    <source>
        <dbReference type="ARBA" id="ARBA00023136"/>
    </source>
</evidence>
<keyword evidence="4 6" id="KW-0472">Membrane</keyword>
<keyword evidence="8" id="KW-1185">Reference proteome</keyword>
<dbReference type="Pfam" id="PF09685">
    <property type="entry name" value="MamF_MmsF"/>
    <property type="match status" value="1"/>
</dbReference>
<evidence type="ECO:0000256" key="3">
    <source>
        <dbReference type="ARBA" id="ARBA00022989"/>
    </source>
</evidence>
<feature type="transmembrane region" description="Helical" evidence="6">
    <location>
        <begin position="101"/>
        <end position="120"/>
    </location>
</feature>
<feature type="compositionally biased region" description="Low complexity" evidence="5">
    <location>
        <begin position="1"/>
        <end position="18"/>
    </location>
</feature>
<name>A0A3M0AJQ6_9GAMM</name>
<feature type="transmembrane region" description="Helical" evidence="6">
    <location>
        <begin position="32"/>
        <end position="58"/>
    </location>
</feature>
<evidence type="ECO:0000256" key="6">
    <source>
        <dbReference type="SAM" id="Phobius"/>
    </source>
</evidence>
<dbReference type="AlphaFoldDB" id="A0A3M0AJQ6"/>
<gene>
    <name evidence="7" type="ORF">DFR27_1722</name>
</gene>
<evidence type="ECO:0008006" key="9">
    <source>
        <dbReference type="Google" id="ProtNLM"/>
    </source>
</evidence>
<proteinExistence type="predicted"/>
<evidence type="ECO:0000256" key="5">
    <source>
        <dbReference type="SAM" id="MobiDB-lite"/>
    </source>
</evidence>
<dbReference type="RefSeq" id="WP_121877044.1">
    <property type="nucleotide sequence ID" value="NZ_REFJ01000004.1"/>
</dbReference>
<comment type="subcellular location">
    <subcellularLocation>
        <location evidence="1">Membrane</location>
        <topology evidence="1">Multi-pass membrane protein</topology>
    </subcellularLocation>
</comment>